<protein>
    <submittedName>
        <fullName evidence="1">Uncharacterized protein</fullName>
    </submittedName>
</protein>
<dbReference type="Proteomes" id="UP001231941">
    <property type="component" value="Unassembled WGS sequence"/>
</dbReference>
<accession>A0ABT9IW18</accession>
<keyword evidence="2" id="KW-1185">Reference proteome</keyword>
<sequence length="113" mass="13705">MKESNINRMIYEYVVSLYLLKAMDWDKKITDSMKLNRFWNTFLERLHKVVLHDHIRIKKRIKQIGCKILLEEVLENKNVHVMYVFEGYEHHCEIMPSVLKNKCEEKLDALLIK</sequence>
<dbReference type="EMBL" id="JAVAMP010000001">
    <property type="protein sequence ID" value="MDP5273287.1"/>
    <property type="molecule type" value="Genomic_DNA"/>
</dbReference>
<comment type="caution">
    <text evidence="1">The sequence shown here is derived from an EMBL/GenBank/DDBJ whole genome shotgun (WGS) entry which is preliminary data.</text>
</comment>
<gene>
    <name evidence="1" type="ORF">Q5Y73_04170</name>
</gene>
<reference evidence="1 2" key="1">
    <citation type="submission" date="2023-08" db="EMBL/GenBank/DDBJ databases">
        <authorList>
            <person name="Park J.-S."/>
        </authorList>
    </citation>
    <scope>NUCLEOTIDE SEQUENCE [LARGE SCALE GENOMIC DNA]</scope>
    <source>
        <strain evidence="1 2">2205SS18-9</strain>
    </source>
</reference>
<dbReference type="InterPro" id="IPR058600">
    <property type="entry name" value="YhjD-like"/>
</dbReference>
<dbReference type="RefSeq" id="WP_305990569.1">
    <property type="nucleotide sequence ID" value="NZ_JAVAMP010000001.1"/>
</dbReference>
<evidence type="ECO:0000313" key="2">
    <source>
        <dbReference type="Proteomes" id="UP001231941"/>
    </source>
</evidence>
<name>A0ABT9IW18_9BACL</name>
<proteinExistence type="predicted"/>
<organism evidence="1 2">
    <name type="scientific">Chengkuizengella axinellae</name>
    <dbReference type="NCBI Taxonomy" id="3064388"/>
    <lineage>
        <taxon>Bacteria</taxon>
        <taxon>Bacillati</taxon>
        <taxon>Bacillota</taxon>
        <taxon>Bacilli</taxon>
        <taxon>Bacillales</taxon>
        <taxon>Paenibacillaceae</taxon>
        <taxon>Chengkuizengella</taxon>
    </lineage>
</organism>
<dbReference type="Pfam" id="PF26325">
    <property type="entry name" value="YhjD"/>
    <property type="match status" value="1"/>
</dbReference>
<evidence type="ECO:0000313" key="1">
    <source>
        <dbReference type="EMBL" id="MDP5273287.1"/>
    </source>
</evidence>